<dbReference type="GO" id="GO:0045892">
    <property type="term" value="P:negative regulation of DNA-templated transcription"/>
    <property type="evidence" value="ECO:0007669"/>
    <property type="project" value="TreeGrafter"/>
</dbReference>
<dbReference type="InterPro" id="IPR011663">
    <property type="entry name" value="UTRA"/>
</dbReference>
<accession>A0A4D7QRC3</accession>
<dbReference type="InterPro" id="IPR050679">
    <property type="entry name" value="Bact_HTH_transcr_reg"/>
</dbReference>
<dbReference type="InterPro" id="IPR000524">
    <property type="entry name" value="Tscrpt_reg_HTH_GntR"/>
</dbReference>
<protein>
    <submittedName>
        <fullName evidence="5">GntR family transcriptional regulator</fullName>
    </submittedName>
</protein>
<dbReference type="Gene3D" id="3.40.1410.10">
    <property type="entry name" value="Chorismate lyase-like"/>
    <property type="match status" value="1"/>
</dbReference>
<dbReference type="AlphaFoldDB" id="A0A4D7QRC3"/>
<evidence type="ECO:0000259" key="4">
    <source>
        <dbReference type="PROSITE" id="PS50949"/>
    </source>
</evidence>
<evidence type="ECO:0000256" key="1">
    <source>
        <dbReference type="ARBA" id="ARBA00023015"/>
    </source>
</evidence>
<dbReference type="SUPFAM" id="SSF64288">
    <property type="entry name" value="Chorismate lyase-like"/>
    <property type="match status" value="1"/>
</dbReference>
<dbReference type="Pfam" id="PF07702">
    <property type="entry name" value="UTRA"/>
    <property type="match status" value="1"/>
</dbReference>
<dbReference type="Proteomes" id="UP000298588">
    <property type="component" value="Chromosome"/>
</dbReference>
<dbReference type="PANTHER" id="PTHR44846:SF1">
    <property type="entry name" value="MANNOSYL-D-GLYCERATE TRANSPORT_METABOLISM SYSTEM REPRESSOR MNGR-RELATED"/>
    <property type="match status" value="1"/>
</dbReference>
<feature type="domain" description="HTH gntR-type" evidence="4">
    <location>
        <begin position="13"/>
        <end position="81"/>
    </location>
</feature>
<dbReference type="KEGG" id="paqt:E8L99_21430"/>
<keyword evidence="2" id="KW-0238">DNA-binding</keyword>
<dbReference type="SUPFAM" id="SSF46785">
    <property type="entry name" value="Winged helix' DNA-binding domain"/>
    <property type="match status" value="1"/>
</dbReference>
<name>A0A4D7QRC3_9HYPH</name>
<dbReference type="InterPro" id="IPR036388">
    <property type="entry name" value="WH-like_DNA-bd_sf"/>
</dbReference>
<organism evidence="5 6">
    <name type="scientific">Phreatobacter aquaticus</name>
    <dbReference type="NCBI Taxonomy" id="2570229"/>
    <lineage>
        <taxon>Bacteria</taxon>
        <taxon>Pseudomonadati</taxon>
        <taxon>Pseudomonadota</taxon>
        <taxon>Alphaproteobacteria</taxon>
        <taxon>Hyphomicrobiales</taxon>
        <taxon>Phreatobacteraceae</taxon>
        <taxon>Phreatobacter</taxon>
    </lineage>
</organism>
<dbReference type="InterPro" id="IPR036390">
    <property type="entry name" value="WH_DNA-bd_sf"/>
</dbReference>
<dbReference type="PANTHER" id="PTHR44846">
    <property type="entry name" value="MANNOSYL-D-GLYCERATE TRANSPORT/METABOLISM SYSTEM REPRESSOR MNGR-RELATED"/>
    <property type="match status" value="1"/>
</dbReference>
<dbReference type="OrthoDB" id="9808698at2"/>
<evidence type="ECO:0000256" key="3">
    <source>
        <dbReference type="ARBA" id="ARBA00023163"/>
    </source>
</evidence>
<dbReference type="GO" id="GO:0003700">
    <property type="term" value="F:DNA-binding transcription factor activity"/>
    <property type="evidence" value="ECO:0007669"/>
    <property type="project" value="InterPro"/>
</dbReference>
<dbReference type="CDD" id="cd07377">
    <property type="entry name" value="WHTH_GntR"/>
    <property type="match status" value="1"/>
</dbReference>
<dbReference type="SMART" id="SM00866">
    <property type="entry name" value="UTRA"/>
    <property type="match status" value="1"/>
</dbReference>
<keyword evidence="1" id="KW-0805">Transcription regulation</keyword>
<evidence type="ECO:0000256" key="2">
    <source>
        <dbReference type="ARBA" id="ARBA00023125"/>
    </source>
</evidence>
<sequence length="246" mass="26924">MVLAQAPSVDSRLPLYQQLREGFVATIAEGLWKPGDAIPAEDELAVRHGVAVGTVRKAIEGLVGEGLLERRQGRGTFVRRADFGSALARFFRMTDAAGQSIRPQARILARDILPADGETAERLGLMAGDPVIGLRRLRLADGVAILAEEIRLDHKAFGPLADLALTDFGDLLYPLYERICGRVVATARETIRFQPLSAPMAEALELPLDRAAVVIERVAFGFDGNPLEFRRSYGPADRFSYSIDIR</sequence>
<keyword evidence="6" id="KW-1185">Reference proteome</keyword>
<dbReference type="RefSeq" id="WP_137101464.1">
    <property type="nucleotide sequence ID" value="NZ_CP039865.1"/>
</dbReference>
<dbReference type="Gene3D" id="1.10.10.10">
    <property type="entry name" value="Winged helix-like DNA-binding domain superfamily/Winged helix DNA-binding domain"/>
    <property type="match status" value="1"/>
</dbReference>
<evidence type="ECO:0000313" key="5">
    <source>
        <dbReference type="EMBL" id="QCK88136.1"/>
    </source>
</evidence>
<dbReference type="Pfam" id="PF00392">
    <property type="entry name" value="GntR"/>
    <property type="match status" value="1"/>
</dbReference>
<dbReference type="GO" id="GO:0003677">
    <property type="term" value="F:DNA binding"/>
    <property type="evidence" value="ECO:0007669"/>
    <property type="project" value="UniProtKB-KW"/>
</dbReference>
<dbReference type="EMBL" id="CP039865">
    <property type="protein sequence ID" value="QCK88136.1"/>
    <property type="molecule type" value="Genomic_DNA"/>
</dbReference>
<dbReference type="PROSITE" id="PS50949">
    <property type="entry name" value="HTH_GNTR"/>
    <property type="match status" value="1"/>
</dbReference>
<dbReference type="InterPro" id="IPR028978">
    <property type="entry name" value="Chorismate_lyase_/UTRA_dom_sf"/>
</dbReference>
<reference evidence="5 6" key="1">
    <citation type="submission" date="2019-04" db="EMBL/GenBank/DDBJ databases">
        <title>Phreatobacter aquaticus sp. nov.</title>
        <authorList>
            <person name="Choi A."/>
            <person name="Baek K."/>
        </authorList>
    </citation>
    <scope>NUCLEOTIDE SEQUENCE [LARGE SCALE GENOMIC DNA]</scope>
    <source>
        <strain evidence="5 6">NMCR1094</strain>
    </source>
</reference>
<evidence type="ECO:0000313" key="6">
    <source>
        <dbReference type="Proteomes" id="UP000298588"/>
    </source>
</evidence>
<proteinExistence type="predicted"/>
<keyword evidence="3" id="KW-0804">Transcription</keyword>
<gene>
    <name evidence="5" type="ORF">E8L99_21430</name>
</gene>
<dbReference type="SMART" id="SM00345">
    <property type="entry name" value="HTH_GNTR"/>
    <property type="match status" value="1"/>
</dbReference>